<evidence type="ECO:0000256" key="2">
    <source>
        <dbReference type="SAM" id="Phobius"/>
    </source>
</evidence>
<sequence length="409" mass="47158">MLCLSIPPTLVPMTLSKTLCNDSFVTSEHQLIKHFTNTELGSKERLLIDEHVRAEINKETMVNTKEEKNEVNETKETKETTTPLEDDIRDESSGNINNNNNNTGEQQSEEGNENETQESDKTSFSEEKTAIPVIKSRTRIITSYTPFTITIHLLIIAQHSYTLFTTPTTLYRWHPSSFTHLVYLATTLFHVCTLLANILKQSRIERAFVLYGTWIVWSGWAICLSLIERNEIKIEEGKSWELSPERDGDEFVIGELKGSELPPFLIHSDWTSTFFPILSFLLLLALRRGHWGLITWEHLVLLEATSHLKWYRIWCLSGASAGWILFWEGVKYYFHITLIYRTDLTAFPGIAGTVWTNLWSGMLLAMWWSFWTFQYRGVVWKRELLEGVAVWSDDDGWVRVGGVGQQKLG</sequence>
<feature type="compositionally biased region" description="Basic and acidic residues" evidence="1">
    <location>
        <begin position="58"/>
        <end position="79"/>
    </location>
</feature>
<feature type="transmembrane region" description="Helical" evidence="2">
    <location>
        <begin position="141"/>
        <end position="161"/>
    </location>
</feature>
<feature type="compositionally biased region" description="Basic and acidic residues" evidence="1">
    <location>
        <begin position="118"/>
        <end position="128"/>
    </location>
</feature>
<evidence type="ECO:0000313" key="3">
    <source>
        <dbReference type="EMBL" id="JAT54844.1"/>
    </source>
</evidence>
<feature type="transmembrane region" description="Helical" evidence="2">
    <location>
        <begin position="313"/>
        <end position="334"/>
    </location>
</feature>
<keyword evidence="2" id="KW-1133">Transmembrane helix</keyword>
<accession>A0A1D1YJQ6</accession>
<feature type="transmembrane region" description="Helical" evidence="2">
    <location>
        <begin position="181"/>
        <end position="199"/>
    </location>
</feature>
<dbReference type="EMBL" id="GDJX01013092">
    <property type="protein sequence ID" value="JAT54844.1"/>
    <property type="molecule type" value="Transcribed_RNA"/>
</dbReference>
<keyword evidence="2" id="KW-0812">Transmembrane</keyword>
<proteinExistence type="predicted"/>
<feature type="transmembrane region" description="Helical" evidence="2">
    <location>
        <begin position="208"/>
        <end position="227"/>
    </location>
</feature>
<protein>
    <submittedName>
        <fullName evidence="3">Uncharacterized protein</fullName>
    </submittedName>
</protein>
<gene>
    <name evidence="3" type="ORF">g.31607</name>
</gene>
<reference evidence="3" key="1">
    <citation type="submission" date="2015-07" db="EMBL/GenBank/DDBJ databases">
        <title>Transcriptome Assembly of Anthurium amnicola.</title>
        <authorList>
            <person name="Suzuki J."/>
        </authorList>
    </citation>
    <scope>NUCLEOTIDE SEQUENCE</scope>
</reference>
<feature type="transmembrane region" description="Helical" evidence="2">
    <location>
        <begin position="354"/>
        <end position="373"/>
    </location>
</feature>
<feature type="region of interest" description="Disordered" evidence="1">
    <location>
        <begin position="58"/>
        <end position="128"/>
    </location>
</feature>
<evidence type="ECO:0000256" key="1">
    <source>
        <dbReference type="SAM" id="MobiDB-lite"/>
    </source>
</evidence>
<feature type="transmembrane region" description="Helical" evidence="2">
    <location>
        <begin position="264"/>
        <end position="286"/>
    </location>
</feature>
<keyword evidence="2" id="KW-0472">Membrane</keyword>
<organism evidence="3">
    <name type="scientific">Anthurium amnicola</name>
    <dbReference type="NCBI Taxonomy" id="1678845"/>
    <lineage>
        <taxon>Eukaryota</taxon>
        <taxon>Viridiplantae</taxon>
        <taxon>Streptophyta</taxon>
        <taxon>Embryophyta</taxon>
        <taxon>Tracheophyta</taxon>
        <taxon>Spermatophyta</taxon>
        <taxon>Magnoliopsida</taxon>
        <taxon>Liliopsida</taxon>
        <taxon>Araceae</taxon>
        <taxon>Pothoideae</taxon>
        <taxon>Potheae</taxon>
        <taxon>Anthurium</taxon>
    </lineage>
</organism>
<feature type="compositionally biased region" description="Acidic residues" evidence="1">
    <location>
        <begin position="107"/>
        <end position="117"/>
    </location>
</feature>
<feature type="compositionally biased region" description="Low complexity" evidence="1">
    <location>
        <begin position="93"/>
        <end position="106"/>
    </location>
</feature>
<dbReference type="AlphaFoldDB" id="A0A1D1YJQ6"/>
<name>A0A1D1YJQ6_9ARAE</name>